<evidence type="ECO:0000313" key="2">
    <source>
        <dbReference type="Proteomes" id="UP000253046"/>
    </source>
</evidence>
<protein>
    <submittedName>
        <fullName evidence="1">Uncharacterized protein</fullName>
    </submittedName>
</protein>
<evidence type="ECO:0000313" key="1">
    <source>
        <dbReference type="EMBL" id="RBP66938.1"/>
    </source>
</evidence>
<accession>A0A366IDG8</accession>
<comment type="caution">
    <text evidence="1">The sequence shown here is derived from an EMBL/GenBank/DDBJ whole genome shotgun (WGS) entry which is preliminary data.</text>
</comment>
<keyword evidence="2" id="KW-1185">Reference proteome</keyword>
<dbReference type="AlphaFoldDB" id="A0A366IDG8"/>
<gene>
    <name evidence="1" type="ORF">DES54_102149</name>
</gene>
<organism evidence="1 2">
    <name type="scientific">Brenneria salicis ATCC 15712 = DSM 30166</name>
    <dbReference type="NCBI Taxonomy" id="714314"/>
    <lineage>
        <taxon>Bacteria</taxon>
        <taxon>Pseudomonadati</taxon>
        <taxon>Pseudomonadota</taxon>
        <taxon>Gammaproteobacteria</taxon>
        <taxon>Enterobacterales</taxon>
        <taxon>Pectobacteriaceae</taxon>
        <taxon>Brenneria</taxon>
    </lineage>
</organism>
<name>A0A366IDG8_9GAMM</name>
<sequence>MGLCVSKPYASDLTSLHGGRAEGSTRTVRSHKAWSDIVSNIRNPDGDDRIDSLINRIGMIYDASKTLRERMNQIDQQGGVALRIVPDSDITQSFGHAETRLHCREAVLAESTARDEKGSNYRPLSIMLVELTNISRIKEFQQVNSRFL</sequence>
<dbReference type="Proteomes" id="UP000253046">
    <property type="component" value="Unassembled WGS sequence"/>
</dbReference>
<dbReference type="EMBL" id="QNRY01000002">
    <property type="protein sequence ID" value="RBP66938.1"/>
    <property type="molecule type" value="Genomic_DNA"/>
</dbReference>
<reference evidence="1 2" key="1">
    <citation type="submission" date="2018-06" db="EMBL/GenBank/DDBJ databases">
        <title>Genomic Encyclopedia of Type Strains, Phase IV (KMG-IV): sequencing the most valuable type-strain genomes for metagenomic binning, comparative biology and taxonomic classification.</title>
        <authorList>
            <person name="Goeker M."/>
        </authorList>
    </citation>
    <scope>NUCLEOTIDE SEQUENCE [LARGE SCALE GENOMIC DNA]</scope>
    <source>
        <strain evidence="1 2">DSM 30166</strain>
    </source>
</reference>
<proteinExistence type="predicted"/>